<evidence type="ECO:0000313" key="4">
    <source>
        <dbReference type="Proteomes" id="UP000245812"/>
    </source>
</evidence>
<feature type="domain" description="EF-hand" evidence="2">
    <location>
        <begin position="30"/>
        <end position="65"/>
    </location>
</feature>
<dbReference type="InterPro" id="IPR011992">
    <property type="entry name" value="EF-hand-dom_pair"/>
</dbReference>
<dbReference type="PROSITE" id="PS50222">
    <property type="entry name" value="EF_HAND_2"/>
    <property type="match status" value="1"/>
</dbReference>
<feature type="chain" id="PRO_5016330237" description="EF-hand domain-containing protein" evidence="1">
    <location>
        <begin position="22"/>
        <end position="102"/>
    </location>
</feature>
<dbReference type="EMBL" id="QGHC01000002">
    <property type="protein sequence ID" value="PWK92313.1"/>
    <property type="molecule type" value="Genomic_DNA"/>
</dbReference>
<dbReference type="SUPFAM" id="SSF47473">
    <property type="entry name" value="EF-hand"/>
    <property type="match status" value="1"/>
</dbReference>
<accession>A0A316IGX4</accession>
<gene>
    <name evidence="3" type="ORF">C7456_10246</name>
</gene>
<feature type="signal peptide" evidence="1">
    <location>
        <begin position="1"/>
        <end position="21"/>
    </location>
</feature>
<sequence length="102" mass="11149">MRHRRIALIALAIAAAGAAQAQTGLNRLAGTLDRMQKNFDIADKDRDGLLTREEAKNGPTPFIYRHFDAIDRAHRGQVSKDDVAAYLHSLQRPAPAASSSAR</sequence>
<organism evidence="3 4">
    <name type="scientific">Fulvimonas soli</name>
    <dbReference type="NCBI Taxonomy" id="155197"/>
    <lineage>
        <taxon>Bacteria</taxon>
        <taxon>Pseudomonadati</taxon>
        <taxon>Pseudomonadota</taxon>
        <taxon>Gammaproteobacteria</taxon>
        <taxon>Lysobacterales</taxon>
        <taxon>Rhodanobacteraceae</taxon>
        <taxon>Fulvimonas</taxon>
    </lineage>
</organism>
<proteinExistence type="predicted"/>
<dbReference type="Proteomes" id="UP000245812">
    <property type="component" value="Unassembled WGS sequence"/>
</dbReference>
<dbReference type="OrthoDB" id="5955561at2"/>
<dbReference type="GO" id="GO:0005509">
    <property type="term" value="F:calcium ion binding"/>
    <property type="evidence" value="ECO:0007669"/>
    <property type="project" value="InterPro"/>
</dbReference>
<comment type="caution">
    <text evidence="3">The sequence shown here is derived from an EMBL/GenBank/DDBJ whole genome shotgun (WGS) entry which is preliminary data.</text>
</comment>
<keyword evidence="4" id="KW-1185">Reference proteome</keyword>
<dbReference type="RefSeq" id="WP_109722163.1">
    <property type="nucleotide sequence ID" value="NZ_MSZV01000002.1"/>
</dbReference>
<dbReference type="AlphaFoldDB" id="A0A316IGX4"/>
<evidence type="ECO:0000259" key="2">
    <source>
        <dbReference type="PROSITE" id="PS50222"/>
    </source>
</evidence>
<reference evidence="3 4" key="1">
    <citation type="submission" date="2018-05" db="EMBL/GenBank/DDBJ databases">
        <title>Genomic Encyclopedia of Type Strains, Phase IV (KMG-IV): sequencing the most valuable type-strain genomes for metagenomic binning, comparative biology and taxonomic classification.</title>
        <authorList>
            <person name="Goeker M."/>
        </authorList>
    </citation>
    <scope>NUCLEOTIDE SEQUENCE [LARGE SCALE GENOMIC DNA]</scope>
    <source>
        <strain evidence="3 4">DSM 14263</strain>
    </source>
</reference>
<dbReference type="InterPro" id="IPR002048">
    <property type="entry name" value="EF_hand_dom"/>
</dbReference>
<evidence type="ECO:0000256" key="1">
    <source>
        <dbReference type="SAM" id="SignalP"/>
    </source>
</evidence>
<keyword evidence="1" id="KW-0732">Signal</keyword>
<protein>
    <recommendedName>
        <fullName evidence="2">EF-hand domain-containing protein</fullName>
    </recommendedName>
</protein>
<evidence type="ECO:0000313" key="3">
    <source>
        <dbReference type="EMBL" id="PWK92313.1"/>
    </source>
</evidence>
<dbReference type="Gene3D" id="1.10.238.10">
    <property type="entry name" value="EF-hand"/>
    <property type="match status" value="1"/>
</dbReference>
<name>A0A316IGX4_9GAMM</name>